<dbReference type="OrthoDB" id="4772026at2"/>
<evidence type="ECO:0000256" key="1">
    <source>
        <dbReference type="ARBA" id="ARBA00004141"/>
    </source>
</evidence>
<comment type="similarity">
    <text evidence="6">Belongs to the ABC-2 integral membrane protein family.</text>
</comment>
<protein>
    <recommendedName>
        <fullName evidence="6">Transport permease protein</fullName>
    </recommendedName>
</protein>
<sequence>MATKVQPAIDSAAGSEAPVPAAVAALITDAPVPHPTLLKTFGAMMAREFRVLGRNAPSTFIRAVMQPLLFAFVFAYVLPKIGSGFSAGSAGAGANAAGVNFATILVPGLMGSMFLMQGMFGTTMPLVMEFSWQRTIEDRALAPVPIRVLAIQKITAGAIQAFIGAAIVFPVVYWVHAPGQGPHIDVTNWFLLLVVMVFASTLTAAMGLWLGTVVDPRKIQMIFAVVLLPATMLGCVYYPWSALHVIRWLQILVLINPMVYMTEGLRAALTPQLGHMALWAIMLALVGGTFVFGALATRTFRNRVVS</sequence>
<dbReference type="GO" id="GO:0046677">
    <property type="term" value="P:response to antibiotic"/>
    <property type="evidence" value="ECO:0007669"/>
    <property type="project" value="UniProtKB-KW"/>
</dbReference>
<keyword evidence="5" id="KW-0046">Antibiotic resistance</keyword>
<keyword evidence="6" id="KW-0813">Transport</keyword>
<dbReference type="PROSITE" id="PS51012">
    <property type="entry name" value="ABC_TM2"/>
    <property type="match status" value="1"/>
</dbReference>
<dbReference type="GO" id="GO:0140359">
    <property type="term" value="F:ABC-type transporter activity"/>
    <property type="evidence" value="ECO:0007669"/>
    <property type="project" value="InterPro"/>
</dbReference>
<feature type="transmembrane region" description="Helical" evidence="6">
    <location>
        <begin position="222"/>
        <end position="240"/>
    </location>
</feature>
<evidence type="ECO:0000256" key="6">
    <source>
        <dbReference type="RuleBase" id="RU361157"/>
    </source>
</evidence>
<dbReference type="PIRSF" id="PIRSF006648">
    <property type="entry name" value="DrrB"/>
    <property type="match status" value="1"/>
</dbReference>
<feature type="transmembrane region" description="Helical" evidence="6">
    <location>
        <begin position="189"/>
        <end position="210"/>
    </location>
</feature>
<proteinExistence type="inferred from homology"/>
<keyword evidence="2 6" id="KW-0812">Transmembrane</keyword>
<keyword evidence="6" id="KW-1003">Cell membrane</keyword>
<evidence type="ECO:0000313" key="9">
    <source>
        <dbReference type="Proteomes" id="UP000460272"/>
    </source>
</evidence>
<feature type="transmembrane region" description="Helical" evidence="6">
    <location>
        <begin position="154"/>
        <end position="177"/>
    </location>
</feature>
<organism evidence="8 9">
    <name type="scientific">Trebonia kvetii</name>
    <dbReference type="NCBI Taxonomy" id="2480626"/>
    <lineage>
        <taxon>Bacteria</taxon>
        <taxon>Bacillati</taxon>
        <taxon>Actinomycetota</taxon>
        <taxon>Actinomycetes</taxon>
        <taxon>Streptosporangiales</taxon>
        <taxon>Treboniaceae</taxon>
        <taxon>Trebonia</taxon>
    </lineage>
</organism>
<dbReference type="PANTHER" id="PTHR43229">
    <property type="entry name" value="NODULATION PROTEIN J"/>
    <property type="match status" value="1"/>
</dbReference>
<dbReference type="InterPro" id="IPR047817">
    <property type="entry name" value="ABC2_TM_bact-type"/>
</dbReference>
<feature type="transmembrane region" description="Helical" evidence="6">
    <location>
        <begin position="98"/>
        <end position="116"/>
    </location>
</feature>
<evidence type="ECO:0000313" key="8">
    <source>
        <dbReference type="EMBL" id="TVZ00961.1"/>
    </source>
</evidence>
<evidence type="ECO:0000256" key="2">
    <source>
        <dbReference type="ARBA" id="ARBA00022692"/>
    </source>
</evidence>
<dbReference type="AlphaFoldDB" id="A0A6P2BR82"/>
<evidence type="ECO:0000256" key="3">
    <source>
        <dbReference type="ARBA" id="ARBA00022989"/>
    </source>
</evidence>
<feature type="domain" description="ABC transmembrane type-2" evidence="7">
    <location>
        <begin position="58"/>
        <end position="303"/>
    </location>
</feature>
<evidence type="ECO:0000256" key="4">
    <source>
        <dbReference type="ARBA" id="ARBA00023136"/>
    </source>
</evidence>
<keyword evidence="9" id="KW-1185">Reference proteome</keyword>
<dbReference type="GO" id="GO:0043190">
    <property type="term" value="C:ATP-binding cassette (ABC) transporter complex"/>
    <property type="evidence" value="ECO:0007669"/>
    <property type="project" value="InterPro"/>
</dbReference>
<dbReference type="EMBL" id="RPFW01000007">
    <property type="protein sequence ID" value="TVZ00961.1"/>
    <property type="molecule type" value="Genomic_DNA"/>
</dbReference>
<evidence type="ECO:0000259" key="7">
    <source>
        <dbReference type="PROSITE" id="PS51012"/>
    </source>
</evidence>
<feature type="transmembrane region" description="Helical" evidence="6">
    <location>
        <begin position="60"/>
        <end position="78"/>
    </location>
</feature>
<dbReference type="Pfam" id="PF01061">
    <property type="entry name" value="ABC2_membrane"/>
    <property type="match status" value="1"/>
</dbReference>
<feature type="transmembrane region" description="Helical" evidence="6">
    <location>
        <begin position="277"/>
        <end position="296"/>
    </location>
</feature>
<dbReference type="PANTHER" id="PTHR43229:SF2">
    <property type="entry name" value="NODULATION PROTEIN J"/>
    <property type="match status" value="1"/>
</dbReference>
<dbReference type="InterPro" id="IPR000412">
    <property type="entry name" value="ABC_2_transport"/>
</dbReference>
<gene>
    <name evidence="8" type="ORF">EAS64_32040</name>
</gene>
<keyword evidence="4 6" id="KW-0472">Membrane</keyword>
<accession>A0A6P2BR82</accession>
<dbReference type="Proteomes" id="UP000460272">
    <property type="component" value="Unassembled WGS sequence"/>
</dbReference>
<dbReference type="RefSeq" id="WP_145859180.1">
    <property type="nucleotide sequence ID" value="NZ_RPFW01000007.1"/>
</dbReference>
<comment type="subcellular location">
    <subcellularLocation>
        <location evidence="6">Cell membrane</location>
        <topology evidence="6">Multi-pass membrane protein</topology>
    </subcellularLocation>
    <subcellularLocation>
        <location evidence="1">Membrane</location>
        <topology evidence="1">Multi-pass membrane protein</topology>
    </subcellularLocation>
</comment>
<dbReference type="InterPro" id="IPR013525">
    <property type="entry name" value="ABC2_TM"/>
</dbReference>
<evidence type="ECO:0000256" key="5">
    <source>
        <dbReference type="ARBA" id="ARBA00023251"/>
    </source>
</evidence>
<keyword evidence="3 6" id="KW-1133">Transmembrane helix</keyword>
<name>A0A6P2BR82_9ACTN</name>
<comment type="caution">
    <text evidence="8">The sequence shown here is derived from an EMBL/GenBank/DDBJ whole genome shotgun (WGS) entry which is preliminary data.</text>
</comment>
<reference evidence="8 9" key="1">
    <citation type="submission" date="2018-11" db="EMBL/GenBank/DDBJ databases">
        <title>Trebonia kvetii gen.nov., sp.nov., a novel acidophilic actinobacterium, and proposal of the new actinobacterial family Treboniaceae fam. nov.</title>
        <authorList>
            <person name="Rapoport D."/>
            <person name="Sagova-Mareckova M."/>
            <person name="Sedlacek I."/>
            <person name="Provaznik J."/>
            <person name="Kralova S."/>
            <person name="Pavlinic D."/>
            <person name="Benes V."/>
            <person name="Kopecky J."/>
        </authorList>
    </citation>
    <scope>NUCLEOTIDE SEQUENCE [LARGE SCALE GENOMIC DNA]</scope>
    <source>
        <strain evidence="8 9">15Tr583</strain>
    </source>
</reference>
<dbReference type="InterPro" id="IPR051784">
    <property type="entry name" value="Nod_factor_ABC_transporter"/>
</dbReference>